<reference evidence="7 8" key="1">
    <citation type="submission" date="2020-02" db="EMBL/GenBank/DDBJ databases">
        <title>Draft genome sequence of Haematococcus lacustris strain NIES-144.</title>
        <authorList>
            <person name="Morimoto D."/>
            <person name="Nakagawa S."/>
            <person name="Yoshida T."/>
            <person name="Sawayama S."/>
        </authorList>
    </citation>
    <scope>NUCLEOTIDE SEQUENCE [LARGE SCALE GENOMIC DNA]</scope>
    <source>
        <strain evidence="7 8">NIES-144</strain>
    </source>
</reference>
<keyword evidence="4" id="KW-1133">Transmembrane helix</keyword>
<comment type="subcellular location">
    <subcellularLocation>
        <location evidence="1">Membrane</location>
        <topology evidence="1">Single-pass type II membrane protein</topology>
    </subcellularLocation>
</comment>
<evidence type="ECO:0000256" key="2">
    <source>
        <dbReference type="ARBA" id="ARBA00022692"/>
    </source>
</evidence>
<comment type="caution">
    <text evidence="7">The sequence shown here is derived from an EMBL/GenBank/DDBJ whole genome shotgun (WGS) entry which is preliminary data.</text>
</comment>
<evidence type="ECO:0000313" key="7">
    <source>
        <dbReference type="EMBL" id="GFH31736.1"/>
    </source>
</evidence>
<dbReference type="GO" id="GO:0042285">
    <property type="term" value="F:xylosyltransferase activity"/>
    <property type="evidence" value="ECO:0007669"/>
    <property type="project" value="TreeGrafter"/>
</dbReference>
<dbReference type="GO" id="GO:0035269">
    <property type="term" value="P:protein O-linked glycosylation via mannose"/>
    <property type="evidence" value="ECO:0007669"/>
    <property type="project" value="TreeGrafter"/>
</dbReference>
<dbReference type="InterPro" id="IPR051292">
    <property type="entry name" value="Xyl/GlcA_transferase"/>
</dbReference>
<evidence type="ECO:0000256" key="1">
    <source>
        <dbReference type="ARBA" id="ARBA00004606"/>
    </source>
</evidence>
<dbReference type="GO" id="GO:0016020">
    <property type="term" value="C:membrane"/>
    <property type="evidence" value="ECO:0007669"/>
    <property type="project" value="UniProtKB-SubCell"/>
</dbReference>
<proteinExistence type="predicted"/>
<keyword evidence="8" id="KW-1185">Reference proteome</keyword>
<sequence length="90" mass="9519">MATQHRLSNLEAQCNSWQGPLAAAVYVPLLLGDDTGNTASLRRVQASTQQLFKSLRNAALLASDTPLVAMIDTDLLLSSSLATELMGSSS</sequence>
<feature type="non-terminal residue" evidence="7">
    <location>
        <position position="1"/>
    </location>
</feature>
<evidence type="ECO:0000256" key="6">
    <source>
        <dbReference type="ARBA" id="ARBA00023180"/>
    </source>
</evidence>
<name>A0A6A0AG81_HAELA</name>
<accession>A0A6A0AG81</accession>
<gene>
    <name evidence="7" type="ORF">HaLaN_30838</name>
</gene>
<evidence type="ECO:0000256" key="5">
    <source>
        <dbReference type="ARBA" id="ARBA00023136"/>
    </source>
</evidence>
<protein>
    <submittedName>
        <fullName evidence="7">Uncharacterized protein</fullName>
    </submittedName>
</protein>
<feature type="non-terminal residue" evidence="7">
    <location>
        <position position="90"/>
    </location>
</feature>
<keyword evidence="3" id="KW-0735">Signal-anchor</keyword>
<dbReference type="PANTHER" id="PTHR12270">
    <property type="entry name" value="GLYCOSYLTRANSFERASE-RELATED"/>
    <property type="match status" value="1"/>
</dbReference>
<keyword evidence="5" id="KW-0472">Membrane</keyword>
<evidence type="ECO:0000256" key="4">
    <source>
        <dbReference type="ARBA" id="ARBA00022989"/>
    </source>
</evidence>
<dbReference type="GO" id="GO:0015020">
    <property type="term" value="F:glucuronosyltransferase activity"/>
    <property type="evidence" value="ECO:0007669"/>
    <property type="project" value="TreeGrafter"/>
</dbReference>
<keyword evidence="2" id="KW-0812">Transmembrane</keyword>
<organism evidence="7 8">
    <name type="scientific">Haematococcus lacustris</name>
    <name type="common">Green alga</name>
    <name type="synonym">Haematococcus pluvialis</name>
    <dbReference type="NCBI Taxonomy" id="44745"/>
    <lineage>
        <taxon>Eukaryota</taxon>
        <taxon>Viridiplantae</taxon>
        <taxon>Chlorophyta</taxon>
        <taxon>core chlorophytes</taxon>
        <taxon>Chlorophyceae</taxon>
        <taxon>CS clade</taxon>
        <taxon>Chlamydomonadales</taxon>
        <taxon>Haematococcaceae</taxon>
        <taxon>Haematococcus</taxon>
    </lineage>
</organism>
<dbReference type="Proteomes" id="UP000485058">
    <property type="component" value="Unassembled WGS sequence"/>
</dbReference>
<dbReference type="EMBL" id="BLLF01005890">
    <property type="protein sequence ID" value="GFH31736.1"/>
    <property type="molecule type" value="Genomic_DNA"/>
</dbReference>
<dbReference type="PANTHER" id="PTHR12270:SF52">
    <property type="entry name" value="GLYCOSYLTRANSFERASE-LIKE PROTEIN GNT13-RELATED"/>
    <property type="match status" value="1"/>
</dbReference>
<evidence type="ECO:0000256" key="3">
    <source>
        <dbReference type="ARBA" id="ARBA00022968"/>
    </source>
</evidence>
<keyword evidence="6" id="KW-0325">Glycoprotein</keyword>
<evidence type="ECO:0000313" key="8">
    <source>
        <dbReference type="Proteomes" id="UP000485058"/>
    </source>
</evidence>
<dbReference type="AlphaFoldDB" id="A0A6A0AG81"/>